<evidence type="ECO:0000256" key="1">
    <source>
        <dbReference type="SAM" id="MobiDB-lite"/>
    </source>
</evidence>
<sequence>MRRSGFTRDASSAADASPFADRATFALYGARRKPDAARSTQIGMCLAFALTRGLIRAQVETSRRDTPKRRQTAPPGIRRTMLNPRTEVLTRAIEGDVTTLVFYPDTGCMRFRDSRGVTSHELRPPHSWFAIASASRGVRGGTHAMSEGLSTLLHDFCVKRSRWMSATPCMPELTHARAVSPALRLGHADMHAFSRSLTIEVAAAQ</sequence>
<dbReference type="AlphaFoldDB" id="A0ABD5CIP8"/>
<reference evidence="2 3" key="1">
    <citation type="submission" date="2023-08" db="EMBL/GenBank/DDBJ databases">
        <title>Genome sequencing of plant associated microbes to promote plant fitness in Sorghum bicolor and Oryza sativa.</title>
        <authorList>
            <person name="Coleman-Derr D."/>
        </authorList>
    </citation>
    <scope>NUCLEOTIDE SEQUENCE [LARGE SCALE GENOMIC DNA]</scope>
    <source>
        <strain evidence="2 3">SLBN-33</strain>
    </source>
</reference>
<proteinExistence type="predicted"/>
<comment type="caution">
    <text evidence="2">The sequence shown here is derived from an EMBL/GenBank/DDBJ whole genome shotgun (WGS) entry which is preliminary data.</text>
</comment>
<dbReference type="Proteomes" id="UP001245184">
    <property type="component" value="Unassembled WGS sequence"/>
</dbReference>
<protein>
    <submittedName>
        <fullName evidence="2">Uncharacterized protein</fullName>
    </submittedName>
</protein>
<organism evidence="2 3">
    <name type="scientific">Paraburkholderia graminis</name>
    <dbReference type="NCBI Taxonomy" id="60548"/>
    <lineage>
        <taxon>Bacteria</taxon>
        <taxon>Pseudomonadati</taxon>
        <taxon>Pseudomonadota</taxon>
        <taxon>Betaproteobacteria</taxon>
        <taxon>Burkholderiales</taxon>
        <taxon>Burkholderiaceae</taxon>
        <taxon>Paraburkholderia</taxon>
    </lineage>
</organism>
<gene>
    <name evidence="2" type="ORF">QF025_003913</name>
</gene>
<evidence type="ECO:0000313" key="3">
    <source>
        <dbReference type="Proteomes" id="UP001245184"/>
    </source>
</evidence>
<dbReference type="EMBL" id="JAVIZN010000002">
    <property type="protein sequence ID" value="MDR6205193.1"/>
    <property type="molecule type" value="Genomic_DNA"/>
</dbReference>
<name>A0ABD5CIP8_9BURK</name>
<accession>A0ABD5CIP8</accession>
<evidence type="ECO:0000313" key="2">
    <source>
        <dbReference type="EMBL" id="MDR6205193.1"/>
    </source>
</evidence>
<feature type="region of interest" description="Disordered" evidence="1">
    <location>
        <begin position="59"/>
        <end position="78"/>
    </location>
</feature>